<keyword evidence="4" id="KW-0378">Hydrolase</keyword>
<dbReference type="AlphaFoldDB" id="A0A0C2I953"/>
<dbReference type="SUPFAM" id="SSF57756">
    <property type="entry name" value="Retrovirus zinc finger-like domains"/>
    <property type="match status" value="1"/>
</dbReference>
<dbReference type="InterPro" id="IPR001878">
    <property type="entry name" value="Znf_CCHC"/>
</dbReference>
<dbReference type="InterPro" id="IPR050951">
    <property type="entry name" value="Retrovirus_Pol_polyprotein"/>
</dbReference>
<dbReference type="PANTHER" id="PTHR37984">
    <property type="entry name" value="PROTEIN CBG26694"/>
    <property type="match status" value="1"/>
</dbReference>
<accession>A0A0C2I953</accession>
<keyword evidence="1" id="KW-0808">Transferase</keyword>
<dbReference type="InterPro" id="IPR021109">
    <property type="entry name" value="Peptidase_aspartic_dom_sf"/>
</dbReference>
<dbReference type="GO" id="GO:0003676">
    <property type="term" value="F:nucleic acid binding"/>
    <property type="evidence" value="ECO:0007669"/>
    <property type="project" value="InterPro"/>
</dbReference>
<sequence length="317" mass="36316">MDSESTKEYAVRIQELVSRCEFGSFQDEALRDRFISGIQDRKKNIRPVLLMEPELDFKKAYDTAMSIEGATRESAKMEGSEDMVLVIKRNDHKQAEFRQCFGCGKTDHPRHNCPFKDAICRSCGIKGHIQRVCRKYRPEPVNLQHRGSNNINHSEFIGNISPFYSRLIINDVPIVLEIDTGSLVTVLSASSYELLQSELHATQRSFKSFSGHNIDPIGITDVFVETNKGKLKLTAYVCDSDLNIVGRDWIIKLFDSIPVKNNVIKRVSNENEFFNMFPDLFSNNLGCMKKCFAKISLKHDARPVFLKLDQFLTQRKH</sequence>
<evidence type="ECO:0000256" key="2">
    <source>
        <dbReference type="ARBA" id="ARBA00022695"/>
    </source>
</evidence>
<feature type="domain" description="CCHC-type" evidence="5">
    <location>
        <begin position="119"/>
        <end position="135"/>
    </location>
</feature>
<keyword evidence="4" id="KW-0255">Endonuclease</keyword>
<dbReference type="SMART" id="SM00343">
    <property type="entry name" value="ZnF_C2HC"/>
    <property type="match status" value="2"/>
</dbReference>
<protein>
    <recommendedName>
        <fullName evidence="5">CCHC-type domain-containing protein</fullName>
    </recommendedName>
</protein>
<dbReference type="OrthoDB" id="5983777at2759"/>
<feature type="domain" description="CCHC-type" evidence="5">
    <location>
        <begin position="99"/>
        <end position="115"/>
    </location>
</feature>
<dbReference type="PANTHER" id="PTHR37984:SF5">
    <property type="entry name" value="PROTEIN NYNRIN-LIKE"/>
    <property type="match status" value="1"/>
</dbReference>
<evidence type="ECO:0000256" key="4">
    <source>
        <dbReference type="ARBA" id="ARBA00022759"/>
    </source>
</evidence>
<dbReference type="Proteomes" id="UP000031668">
    <property type="component" value="Unassembled WGS sequence"/>
</dbReference>
<keyword evidence="2" id="KW-0548">Nucleotidyltransferase</keyword>
<comment type="caution">
    <text evidence="6">The sequence shown here is derived from an EMBL/GenBank/DDBJ whole genome shotgun (WGS) entry which is preliminary data.</text>
</comment>
<reference evidence="6 7" key="1">
    <citation type="journal article" date="2014" name="Genome Biol. Evol.">
        <title>The genome of the myxosporean Thelohanellus kitauei shows adaptations to nutrient acquisition within its fish host.</title>
        <authorList>
            <person name="Yang Y."/>
            <person name="Xiong J."/>
            <person name="Zhou Z."/>
            <person name="Huo F."/>
            <person name="Miao W."/>
            <person name="Ran C."/>
            <person name="Liu Y."/>
            <person name="Zhang J."/>
            <person name="Feng J."/>
            <person name="Wang M."/>
            <person name="Wang M."/>
            <person name="Wang L."/>
            <person name="Yao B."/>
        </authorList>
    </citation>
    <scope>NUCLEOTIDE SEQUENCE [LARGE SCALE GENOMIC DNA]</scope>
    <source>
        <strain evidence="6">Wuqing</strain>
    </source>
</reference>
<keyword evidence="7" id="KW-1185">Reference proteome</keyword>
<proteinExistence type="predicted"/>
<keyword evidence="3" id="KW-0540">Nuclease</keyword>
<dbReference type="InterPro" id="IPR036875">
    <property type="entry name" value="Znf_CCHC_sf"/>
</dbReference>
<dbReference type="GO" id="GO:0016779">
    <property type="term" value="F:nucleotidyltransferase activity"/>
    <property type="evidence" value="ECO:0007669"/>
    <property type="project" value="UniProtKB-KW"/>
</dbReference>
<dbReference type="SUPFAM" id="SSF50630">
    <property type="entry name" value="Acid proteases"/>
    <property type="match status" value="1"/>
</dbReference>
<name>A0A0C2I953_THEKT</name>
<dbReference type="Gene3D" id="2.40.70.10">
    <property type="entry name" value="Acid Proteases"/>
    <property type="match status" value="1"/>
</dbReference>
<evidence type="ECO:0000256" key="3">
    <source>
        <dbReference type="ARBA" id="ARBA00022722"/>
    </source>
</evidence>
<organism evidence="6 7">
    <name type="scientific">Thelohanellus kitauei</name>
    <name type="common">Myxosporean</name>
    <dbReference type="NCBI Taxonomy" id="669202"/>
    <lineage>
        <taxon>Eukaryota</taxon>
        <taxon>Metazoa</taxon>
        <taxon>Cnidaria</taxon>
        <taxon>Myxozoa</taxon>
        <taxon>Myxosporea</taxon>
        <taxon>Bivalvulida</taxon>
        <taxon>Platysporina</taxon>
        <taxon>Myxobolidae</taxon>
        <taxon>Thelohanellus</taxon>
    </lineage>
</organism>
<evidence type="ECO:0000313" key="6">
    <source>
        <dbReference type="EMBL" id="KII61778.1"/>
    </source>
</evidence>
<evidence type="ECO:0000256" key="1">
    <source>
        <dbReference type="ARBA" id="ARBA00022679"/>
    </source>
</evidence>
<evidence type="ECO:0000313" key="7">
    <source>
        <dbReference type="Proteomes" id="UP000031668"/>
    </source>
</evidence>
<dbReference type="Gene3D" id="4.10.60.10">
    <property type="entry name" value="Zinc finger, CCHC-type"/>
    <property type="match status" value="1"/>
</dbReference>
<dbReference type="GO" id="GO:0008270">
    <property type="term" value="F:zinc ion binding"/>
    <property type="evidence" value="ECO:0007669"/>
    <property type="project" value="InterPro"/>
</dbReference>
<dbReference type="EMBL" id="JWZT01005261">
    <property type="protein sequence ID" value="KII61778.1"/>
    <property type="molecule type" value="Genomic_DNA"/>
</dbReference>
<gene>
    <name evidence="6" type="ORF">RF11_15848</name>
</gene>
<evidence type="ECO:0000259" key="5">
    <source>
        <dbReference type="SMART" id="SM00343"/>
    </source>
</evidence>
<dbReference type="GO" id="GO:0004519">
    <property type="term" value="F:endonuclease activity"/>
    <property type="evidence" value="ECO:0007669"/>
    <property type="project" value="UniProtKB-KW"/>
</dbReference>